<feature type="compositionally biased region" description="Low complexity" evidence="5">
    <location>
        <begin position="322"/>
        <end position="332"/>
    </location>
</feature>
<evidence type="ECO:0000256" key="5">
    <source>
        <dbReference type="SAM" id="MobiDB-lite"/>
    </source>
</evidence>
<feature type="compositionally biased region" description="Basic residues" evidence="5">
    <location>
        <begin position="190"/>
        <end position="207"/>
    </location>
</feature>
<feature type="compositionally biased region" description="Low complexity" evidence="5">
    <location>
        <begin position="151"/>
        <end position="165"/>
    </location>
</feature>
<feature type="transmembrane region" description="Helical" evidence="6">
    <location>
        <begin position="578"/>
        <end position="598"/>
    </location>
</feature>
<dbReference type="AlphaFoldDB" id="A0A2K3DLK3"/>
<evidence type="ECO:0000256" key="3">
    <source>
        <dbReference type="ARBA" id="ARBA00022989"/>
    </source>
</evidence>
<feature type="transmembrane region" description="Helical" evidence="6">
    <location>
        <begin position="479"/>
        <end position="503"/>
    </location>
</feature>
<evidence type="ECO:0008006" key="9">
    <source>
        <dbReference type="Google" id="ProtNLM"/>
    </source>
</evidence>
<dbReference type="PANTHER" id="PTHR11040">
    <property type="entry name" value="ZINC/IRON TRANSPORTER"/>
    <property type="match status" value="1"/>
</dbReference>
<dbReference type="GeneID" id="5727596"/>
<reference evidence="7 8" key="1">
    <citation type="journal article" date="2007" name="Science">
        <title>The Chlamydomonas genome reveals the evolution of key animal and plant functions.</title>
        <authorList>
            <person name="Merchant S.S."/>
            <person name="Prochnik S.E."/>
            <person name="Vallon O."/>
            <person name="Harris E.H."/>
            <person name="Karpowicz S.J."/>
            <person name="Witman G.B."/>
            <person name="Terry A."/>
            <person name="Salamov A."/>
            <person name="Fritz-Laylin L.K."/>
            <person name="Marechal-Drouard L."/>
            <person name="Marshall W.F."/>
            <person name="Qu L.H."/>
            <person name="Nelson D.R."/>
            <person name="Sanderfoot A.A."/>
            <person name="Spalding M.H."/>
            <person name="Kapitonov V.V."/>
            <person name="Ren Q."/>
            <person name="Ferris P."/>
            <person name="Lindquist E."/>
            <person name="Shapiro H."/>
            <person name="Lucas S.M."/>
            <person name="Grimwood J."/>
            <person name="Schmutz J."/>
            <person name="Cardol P."/>
            <person name="Cerutti H."/>
            <person name="Chanfreau G."/>
            <person name="Chen C.L."/>
            <person name="Cognat V."/>
            <person name="Croft M.T."/>
            <person name="Dent R."/>
            <person name="Dutcher S."/>
            <person name="Fernandez E."/>
            <person name="Fukuzawa H."/>
            <person name="Gonzalez-Ballester D."/>
            <person name="Gonzalez-Halphen D."/>
            <person name="Hallmann A."/>
            <person name="Hanikenne M."/>
            <person name="Hippler M."/>
            <person name="Inwood W."/>
            <person name="Jabbari K."/>
            <person name="Kalanon M."/>
            <person name="Kuras R."/>
            <person name="Lefebvre P.A."/>
            <person name="Lemaire S.D."/>
            <person name="Lobanov A.V."/>
            <person name="Lohr M."/>
            <person name="Manuell A."/>
            <person name="Meier I."/>
            <person name="Mets L."/>
            <person name="Mittag M."/>
            <person name="Mittelmeier T."/>
            <person name="Moroney J.V."/>
            <person name="Moseley J."/>
            <person name="Napoli C."/>
            <person name="Nedelcu A.M."/>
            <person name="Niyogi K."/>
            <person name="Novoselov S.V."/>
            <person name="Paulsen I.T."/>
            <person name="Pazour G."/>
            <person name="Purton S."/>
            <person name="Ral J.P."/>
            <person name="Riano-Pachon D.M."/>
            <person name="Riekhof W."/>
            <person name="Rymarquis L."/>
            <person name="Schroda M."/>
            <person name="Stern D."/>
            <person name="Umen J."/>
            <person name="Willows R."/>
            <person name="Wilson N."/>
            <person name="Zimmer S.L."/>
            <person name="Allmer J."/>
            <person name="Balk J."/>
            <person name="Bisova K."/>
            <person name="Chen C.J."/>
            <person name="Elias M."/>
            <person name="Gendler K."/>
            <person name="Hauser C."/>
            <person name="Lamb M.R."/>
            <person name="Ledford H."/>
            <person name="Long J.C."/>
            <person name="Minagawa J."/>
            <person name="Page M.D."/>
            <person name="Pan J."/>
            <person name="Pootakham W."/>
            <person name="Roje S."/>
            <person name="Rose A."/>
            <person name="Stahlberg E."/>
            <person name="Terauchi A.M."/>
            <person name="Yang P."/>
            <person name="Ball S."/>
            <person name="Bowler C."/>
            <person name="Dieckmann C.L."/>
            <person name="Gladyshev V.N."/>
            <person name="Green P."/>
            <person name="Jorgensen R."/>
            <person name="Mayfield S."/>
            <person name="Mueller-Roeber B."/>
            <person name="Rajamani S."/>
            <person name="Sayre R.T."/>
            <person name="Brokstein P."/>
            <person name="Dubchak I."/>
            <person name="Goodstein D."/>
            <person name="Hornick L."/>
            <person name="Huang Y.W."/>
            <person name="Jhaveri J."/>
            <person name="Luo Y."/>
            <person name="Martinez D."/>
            <person name="Ngau W.C."/>
            <person name="Otillar B."/>
            <person name="Poliakov A."/>
            <person name="Porter A."/>
            <person name="Szajkowski L."/>
            <person name="Werner G."/>
            <person name="Zhou K."/>
            <person name="Grigoriev I.V."/>
            <person name="Rokhsar D.S."/>
            <person name="Grossman A.R."/>
        </authorList>
    </citation>
    <scope>NUCLEOTIDE SEQUENCE [LARGE SCALE GENOMIC DNA]</scope>
    <source>
        <strain evidence="8">CC-503</strain>
    </source>
</reference>
<organism evidence="7 8">
    <name type="scientific">Chlamydomonas reinhardtii</name>
    <name type="common">Chlamydomonas smithii</name>
    <dbReference type="NCBI Taxonomy" id="3055"/>
    <lineage>
        <taxon>Eukaryota</taxon>
        <taxon>Viridiplantae</taxon>
        <taxon>Chlorophyta</taxon>
        <taxon>core chlorophytes</taxon>
        <taxon>Chlorophyceae</taxon>
        <taxon>CS clade</taxon>
        <taxon>Chlamydomonadales</taxon>
        <taxon>Chlamydomonadaceae</taxon>
        <taxon>Chlamydomonas</taxon>
    </lineage>
</organism>
<gene>
    <name evidence="7" type="ORF">CHLRE_07g355100v5</name>
</gene>
<keyword evidence="3 6" id="KW-1133">Transmembrane helix</keyword>
<sequence length="639" mass="65836">MHAQDEVSGAVQSQDTTQLRLAALFIILIAGLCGALPPLFMKAFRNHDGLASQLSRSLAAGVILALALVHIIPEAIEDMSGLGGMTYPLGGLCVLGGVALMLLLEHLSQILHNSQAAVAAAAGTGGCGHSHGSSSRGRDSGLVNDHRRRAGTASARRSSGTSSTADGCSSHSVPLLAGMEGEAGDEEGHHYHHQQQQHNQHNHHEHCHAHDVEAPLTPEVPRAGASAGPCDALGAISPTHHGHHPHEHAHDKQHTQQDVVVVVADQQQQGQQQQQQERQGEASSEAGAWLRPVHSHLASMPVDIDLDAEASSGSDNDGGPGAAAVAAAANGHSHGHSHSQHQPPGGCNGSSSGGAKSHDRETTHRHDNDNDHDHGHSHSHLAGDPKHQGHGAHAHAKHTLPPHHPGAHGHTAEQQHKPHAQQHPASYEQLPPQHQHTCVTYGNAPSLLTIAVGNGGEAAVGGDAAAAGGLGGGSLRLRLLAYMFELGCVFHSLIIGVAVGVITEDVAQVRALLIALSFHQWLEGLGLGSVIARGGFSTLKAAAMAGFYSLTCPAGVAAGMALARLYDPESEVARGVQGTLDGVSGGMLLYISLVQLVAEDMGRFVPAGGEGGAGAGRRLMSFAALCGGAGAMCLLAVWT</sequence>
<dbReference type="Proteomes" id="UP000006906">
    <property type="component" value="Chromosome 7"/>
</dbReference>
<feature type="compositionally biased region" description="Basic residues" evidence="5">
    <location>
        <begin position="388"/>
        <end position="407"/>
    </location>
</feature>
<dbReference type="InParanoid" id="A0A2K3DLK3"/>
<dbReference type="Gramene" id="PNW81417">
    <property type="protein sequence ID" value="PNW81417"/>
    <property type="gene ID" value="CHLRE_07g355100v5"/>
</dbReference>
<dbReference type="FunCoup" id="A0A2K3DLK3">
    <property type="interactions" value="1665"/>
</dbReference>
<feature type="compositionally biased region" description="Basic and acidic residues" evidence="5">
    <location>
        <begin position="356"/>
        <end position="387"/>
    </location>
</feature>
<dbReference type="GO" id="GO:0005385">
    <property type="term" value="F:zinc ion transmembrane transporter activity"/>
    <property type="evidence" value="ECO:0000318"/>
    <property type="project" value="GO_Central"/>
</dbReference>
<feature type="transmembrane region" description="Helical" evidence="6">
    <location>
        <begin position="544"/>
        <end position="566"/>
    </location>
</feature>
<feature type="transmembrane region" description="Helical" evidence="6">
    <location>
        <begin position="53"/>
        <end position="73"/>
    </location>
</feature>
<dbReference type="GO" id="GO:0071577">
    <property type="term" value="P:zinc ion transmembrane transport"/>
    <property type="evidence" value="ECO:0000318"/>
    <property type="project" value="GO_Central"/>
</dbReference>
<name>A0A2K3DLK3_CHLRE</name>
<feature type="transmembrane region" description="Helical" evidence="6">
    <location>
        <begin position="21"/>
        <end position="41"/>
    </location>
</feature>
<feature type="region of interest" description="Disordered" evidence="5">
    <location>
        <begin position="122"/>
        <end position="255"/>
    </location>
</feature>
<dbReference type="EMBL" id="CM008968">
    <property type="protein sequence ID" value="PNW81417.1"/>
    <property type="molecule type" value="Genomic_DNA"/>
</dbReference>
<evidence type="ECO:0000256" key="6">
    <source>
        <dbReference type="SAM" id="Phobius"/>
    </source>
</evidence>
<feature type="region of interest" description="Disordered" evidence="5">
    <location>
        <begin position="307"/>
        <end position="426"/>
    </location>
</feature>
<keyword evidence="8" id="KW-1185">Reference proteome</keyword>
<feature type="transmembrane region" description="Helical" evidence="6">
    <location>
        <begin position="85"/>
        <end position="104"/>
    </location>
</feature>
<evidence type="ECO:0000313" key="8">
    <source>
        <dbReference type="Proteomes" id="UP000006906"/>
    </source>
</evidence>
<feature type="transmembrane region" description="Helical" evidence="6">
    <location>
        <begin position="509"/>
        <end position="532"/>
    </location>
</feature>
<evidence type="ECO:0000256" key="2">
    <source>
        <dbReference type="ARBA" id="ARBA00022692"/>
    </source>
</evidence>
<dbReference type="Pfam" id="PF02535">
    <property type="entry name" value="Zip"/>
    <property type="match status" value="2"/>
</dbReference>
<evidence type="ECO:0000313" key="7">
    <source>
        <dbReference type="EMBL" id="PNW81417.1"/>
    </source>
</evidence>
<dbReference type="PANTHER" id="PTHR11040:SF44">
    <property type="entry name" value="PROTEIN ZNTC-RELATED"/>
    <property type="match status" value="1"/>
</dbReference>
<accession>A0A2K3DLK3</accession>
<dbReference type="InterPro" id="IPR003689">
    <property type="entry name" value="ZIP"/>
</dbReference>
<protein>
    <recommendedName>
        <fullName evidence="9">ZIP family transporter</fullName>
    </recommendedName>
</protein>
<keyword evidence="2 6" id="KW-0812">Transmembrane</keyword>
<dbReference type="OrthoDB" id="448280at2759"/>
<feature type="region of interest" description="Disordered" evidence="5">
    <location>
        <begin position="266"/>
        <end position="285"/>
    </location>
</feature>
<dbReference type="ExpressionAtlas" id="A0A2K3DLK3">
    <property type="expression patterns" value="baseline and differential"/>
</dbReference>
<dbReference type="KEGG" id="cre:CHLRE_07g355100v5"/>
<dbReference type="GO" id="GO:0005886">
    <property type="term" value="C:plasma membrane"/>
    <property type="evidence" value="ECO:0000318"/>
    <property type="project" value="GO_Central"/>
</dbReference>
<proteinExistence type="predicted"/>
<feature type="transmembrane region" description="Helical" evidence="6">
    <location>
        <begin position="619"/>
        <end position="638"/>
    </location>
</feature>
<keyword evidence="4 6" id="KW-0472">Membrane</keyword>
<dbReference type="RefSeq" id="XP_042923207.1">
    <property type="nucleotide sequence ID" value="XM_043064639.1"/>
</dbReference>
<evidence type="ECO:0000256" key="4">
    <source>
        <dbReference type="ARBA" id="ARBA00023136"/>
    </source>
</evidence>
<evidence type="ECO:0000256" key="1">
    <source>
        <dbReference type="ARBA" id="ARBA00004141"/>
    </source>
</evidence>
<comment type="subcellular location">
    <subcellularLocation>
        <location evidence="1">Membrane</location>
        <topology evidence="1">Multi-pass membrane protein</topology>
    </subcellularLocation>
</comment>
<feature type="compositionally biased region" description="Low complexity" evidence="5">
    <location>
        <begin position="266"/>
        <end position="277"/>
    </location>
</feature>